<dbReference type="Proteomes" id="UP000461948">
    <property type="component" value="Unassembled WGS sequence"/>
</dbReference>
<gene>
    <name evidence="2" type="ORF">GKC49_00670</name>
</gene>
<dbReference type="InterPro" id="IPR027417">
    <property type="entry name" value="P-loop_NTPase"/>
</dbReference>
<organism evidence="2 3">
    <name type="scientific">Enterobacter agglomerans</name>
    <name type="common">Erwinia herbicola</name>
    <name type="synonym">Pantoea agglomerans</name>
    <dbReference type="NCBI Taxonomy" id="549"/>
    <lineage>
        <taxon>Bacteria</taxon>
        <taxon>Pseudomonadati</taxon>
        <taxon>Pseudomonadota</taxon>
        <taxon>Gammaproteobacteria</taxon>
        <taxon>Enterobacterales</taxon>
        <taxon>Erwiniaceae</taxon>
        <taxon>Pantoea</taxon>
        <taxon>Pantoea agglomerans group</taxon>
    </lineage>
</organism>
<dbReference type="InterPro" id="IPR002586">
    <property type="entry name" value="CobQ/CobB/MinD/ParA_Nub-bd_dom"/>
</dbReference>
<dbReference type="InterPro" id="IPR050678">
    <property type="entry name" value="DNA_Partitioning_ATPase"/>
</dbReference>
<sequence>MIVVFGSPKGGVGKTTLIGNLTSLLLSRGRSVVVLRADKNEELADFFSRREEAGLPVCPLHSAWGDISGEMKRLQKMADVVLVDTAGHDSMEFRSALTAADVLLSPVRPSSQVEVDNMNKVNEVVRYVQAHENPSLKGYFLFNRCKPKATDAIELARSLSASPDYIPALRTWINQLDVFESAFNLGAGVHDVSSASSLSKARALIELMAEEIGL</sequence>
<dbReference type="PANTHER" id="PTHR13696:SF96">
    <property type="entry name" value="COBQ_COBB_MIND_PARA NUCLEOTIDE BINDING DOMAIN-CONTAINING PROTEIN"/>
    <property type="match status" value="1"/>
</dbReference>
<dbReference type="SUPFAM" id="SSF52540">
    <property type="entry name" value="P-loop containing nucleoside triphosphate hydrolases"/>
    <property type="match status" value="1"/>
</dbReference>
<evidence type="ECO:0000313" key="2">
    <source>
        <dbReference type="EMBL" id="MSE13724.1"/>
    </source>
</evidence>
<dbReference type="PIRSF" id="PIRSF009320">
    <property type="entry name" value="Nuc_binding_HP_1000"/>
    <property type="match status" value="1"/>
</dbReference>
<reference evidence="2 3" key="1">
    <citation type="submission" date="2019-11" db="EMBL/GenBank/DDBJ databases">
        <title>Draft Genome Sequence of Plant Growth-Promoting Rhizosphere-Associated Bacteria.</title>
        <authorList>
            <person name="Vasilyev I.Y."/>
            <person name="Radchenko V."/>
            <person name="Ilnitskaya E.V."/>
        </authorList>
    </citation>
    <scope>NUCLEOTIDE SEQUENCE [LARGE SCALE GENOMIC DNA]</scope>
    <source>
        <strain evidence="2 3">VRA_MhP_f</strain>
    </source>
</reference>
<name>A0A7X2MIH3_ENTAG</name>
<dbReference type="CDD" id="cd02042">
    <property type="entry name" value="ParAB_family"/>
    <property type="match status" value="1"/>
</dbReference>
<protein>
    <submittedName>
        <fullName evidence="2">Plasmid partition protein A</fullName>
    </submittedName>
</protein>
<comment type="caution">
    <text evidence="2">The sequence shown here is derived from an EMBL/GenBank/DDBJ whole genome shotgun (WGS) entry which is preliminary data.</text>
</comment>
<dbReference type="Gene3D" id="3.40.50.300">
    <property type="entry name" value="P-loop containing nucleotide triphosphate hydrolases"/>
    <property type="match status" value="1"/>
</dbReference>
<proteinExistence type="predicted"/>
<dbReference type="EMBL" id="WKLC01000007">
    <property type="protein sequence ID" value="MSE13724.1"/>
    <property type="molecule type" value="Genomic_DNA"/>
</dbReference>
<dbReference type="Pfam" id="PF01656">
    <property type="entry name" value="CbiA"/>
    <property type="match status" value="1"/>
</dbReference>
<accession>A0A7X2MIH3</accession>
<evidence type="ECO:0000259" key="1">
    <source>
        <dbReference type="Pfam" id="PF01656"/>
    </source>
</evidence>
<dbReference type="PANTHER" id="PTHR13696">
    <property type="entry name" value="P-LOOP CONTAINING NUCLEOSIDE TRIPHOSPHATE HYDROLASE"/>
    <property type="match status" value="1"/>
</dbReference>
<dbReference type="AlphaFoldDB" id="A0A7X2MIH3"/>
<dbReference type="RefSeq" id="WP_187495400.1">
    <property type="nucleotide sequence ID" value="NZ_JACSWY010000027.1"/>
</dbReference>
<evidence type="ECO:0000313" key="3">
    <source>
        <dbReference type="Proteomes" id="UP000461948"/>
    </source>
</evidence>
<feature type="domain" description="CobQ/CobB/MinD/ParA nucleotide binding" evidence="1">
    <location>
        <begin position="4"/>
        <end position="131"/>
    </location>
</feature>